<dbReference type="Gene3D" id="3.60.10.10">
    <property type="entry name" value="Endonuclease/exonuclease/phosphatase"/>
    <property type="match status" value="1"/>
</dbReference>
<dbReference type="eggNOG" id="KOG1075">
    <property type="taxonomic scope" value="Eukaryota"/>
</dbReference>
<dbReference type="Proteomes" id="UP000189701">
    <property type="component" value="Unplaced"/>
</dbReference>
<dbReference type="RefSeq" id="XP_009784545.1">
    <property type="nucleotide sequence ID" value="XM_009786243.1"/>
</dbReference>
<evidence type="ECO:0000259" key="2">
    <source>
        <dbReference type="Pfam" id="PF14111"/>
    </source>
</evidence>
<proteinExistence type="predicted"/>
<feature type="domain" description="DUF4283" evidence="2">
    <location>
        <begin position="2"/>
        <end position="61"/>
    </location>
</feature>
<feature type="region of interest" description="Disordered" evidence="1">
    <location>
        <begin position="182"/>
        <end position="204"/>
    </location>
</feature>
<accession>A0A1U7XDL6</accession>
<protein>
    <submittedName>
        <fullName evidence="4">Uncharacterized protein LOC104232966</fullName>
    </submittedName>
</protein>
<sequence>MEGYFNRIWGKLGIDIVSQVQRDVFLVRFHTIESRTKVVEGGVQMFDRKPVIVKQWQPDIEMKKEIMDNIPVWIRLSGLNVKYCGKQALAKITGMVGNPLKADKVTTMKERMTYARVLVEVPINKVFPDTVIFENEHGHIVEQEMDFEWKPILCTKYKNYGHELKECRKYIREEINNKAQERKEVVQQGEEKTSKGEQTETSKEVDKETCIEEKFHQRVGKQVMVRQKQDNFYYRRGNARRGIVIREPQINTENSFAALVKHMRNELILNVTLVYGFNEQTTRRKLWDGVNQIRVKMDGPWAVMRDFNCVLNREERIGSKVTMAETRDFRQCIEVCGLKELRSSRAFFTWNNKQGGDSRVYIRIDRVLVNAE</sequence>
<dbReference type="InterPro" id="IPR036691">
    <property type="entry name" value="Endo/exonu/phosph_ase_sf"/>
</dbReference>
<gene>
    <name evidence="4" type="primary">LOC104232966</name>
</gene>
<dbReference type="PANTHER" id="PTHR31286:SF165">
    <property type="entry name" value="DUF4283 DOMAIN-CONTAINING PROTEIN"/>
    <property type="match status" value="1"/>
</dbReference>
<evidence type="ECO:0000313" key="3">
    <source>
        <dbReference type="Proteomes" id="UP000189701"/>
    </source>
</evidence>
<evidence type="ECO:0000313" key="4">
    <source>
        <dbReference type="RefSeq" id="XP_009784545.1"/>
    </source>
</evidence>
<dbReference type="Pfam" id="PF14111">
    <property type="entry name" value="DUF4283"/>
    <property type="match status" value="1"/>
</dbReference>
<dbReference type="SUPFAM" id="SSF56219">
    <property type="entry name" value="DNase I-like"/>
    <property type="match status" value="1"/>
</dbReference>
<dbReference type="PANTHER" id="PTHR31286">
    <property type="entry name" value="GLYCINE-RICH CELL WALL STRUCTURAL PROTEIN 1.8-LIKE"/>
    <property type="match status" value="1"/>
</dbReference>
<keyword evidence="3" id="KW-1185">Reference proteome</keyword>
<evidence type="ECO:0000256" key="1">
    <source>
        <dbReference type="SAM" id="MobiDB-lite"/>
    </source>
</evidence>
<reference evidence="3" key="1">
    <citation type="journal article" date="2013" name="Genome Biol.">
        <title>Reference genomes and transcriptomes of Nicotiana sylvestris and Nicotiana tomentosiformis.</title>
        <authorList>
            <person name="Sierro N."/>
            <person name="Battey J.N."/>
            <person name="Ouadi S."/>
            <person name="Bovet L."/>
            <person name="Goepfert S."/>
            <person name="Bakaher N."/>
            <person name="Peitsch M.C."/>
            <person name="Ivanov N.V."/>
        </authorList>
    </citation>
    <scope>NUCLEOTIDE SEQUENCE [LARGE SCALE GENOMIC DNA]</scope>
</reference>
<reference evidence="4" key="2">
    <citation type="submission" date="2025-08" db="UniProtKB">
        <authorList>
            <consortium name="RefSeq"/>
        </authorList>
    </citation>
    <scope>IDENTIFICATION</scope>
    <source>
        <tissue evidence="4">Leaf</tissue>
    </source>
</reference>
<dbReference type="InterPro" id="IPR040256">
    <property type="entry name" value="At4g02000-like"/>
</dbReference>
<dbReference type="InterPro" id="IPR025558">
    <property type="entry name" value="DUF4283"/>
</dbReference>
<organism evidence="3 4">
    <name type="scientific">Nicotiana sylvestris</name>
    <name type="common">Wood tobacco</name>
    <name type="synonym">South American tobacco</name>
    <dbReference type="NCBI Taxonomy" id="4096"/>
    <lineage>
        <taxon>Eukaryota</taxon>
        <taxon>Viridiplantae</taxon>
        <taxon>Streptophyta</taxon>
        <taxon>Embryophyta</taxon>
        <taxon>Tracheophyta</taxon>
        <taxon>Spermatophyta</taxon>
        <taxon>Magnoliopsida</taxon>
        <taxon>eudicotyledons</taxon>
        <taxon>Gunneridae</taxon>
        <taxon>Pentapetalae</taxon>
        <taxon>asterids</taxon>
        <taxon>lamiids</taxon>
        <taxon>Solanales</taxon>
        <taxon>Solanaceae</taxon>
        <taxon>Nicotianoideae</taxon>
        <taxon>Nicotianeae</taxon>
        <taxon>Nicotiana</taxon>
    </lineage>
</organism>
<dbReference type="AlphaFoldDB" id="A0A1U7XDL6"/>
<name>A0A1U7XDL6_NICSY</name>